<dbReference type="SUPFAM" id="SSF81301">
    <property type="entry name" value="Nucleotidyltransferase"/>
    <property type="match status" value="1"/>
</dbReference>
<evidence type="ECO:0000259" key="2">
    <source>
        <dbReference type="SMART" id="SM00954"/>
    </source>
</evidence>
<dbReference type="CDD" id="cd05399">
    <property type="entry name" value="NT_Rel-Spo_like"/>
    <property type="match status" value="1"/>
</dbReference>
<gene>
    <name evidence="3" type="ORF">B0H03_104237</name>
</gene>
<dbReference type="SMART" id="SM00954">
    <property type="entry name" value="RelA_SpoT"/>
    <property type="match status" value="1"/>
</dbReference>
<name>A0ABX5LGV0_9MICO</name>
<accession>A0ABX5LGV0</accession>
<dbReference type="InterPro" id="IPR007685">
    <property type="entry name" value="RelA_SpoT"/>
</dbReference>
<feature type="domain" description="RelA/SpoT" evidence="2">
    <location>
        <begin position="67"/>
        <end position="180"/>
    </location>
</feature>
<comment type="caution">
    <text evidence="3">The sequence shown here is derived from an EMBL/GenBank/DDBJ whole genome shotgun (WGS) entry which is preliminary data.</text>
</comment>
<dbReference type="Proteomes" id="UP000245674">
    <property type="component" value="Unassembled WGS sequence"/>
</dbReference>
<dbReference type="EMBL" id="QGDV01000004">
    <property type="protein sequence ID" value="PWJ64865.1"/>
    <property type="molecule type" value="Genomic_DNA"/>
</dbReference>
<dbReference type="RefSeq" id="WP_127843963.1">
    <property type="nucleotide sequence ID" value="NZ_QGDV01000004.1"/>
</dbReference>
<keyword evidence="4" id="KW-1185">Reference proteome</keyword>
<evidence type="ECO:0000256" key="1">
    <source>
        <dbReference type="SAM" id="MobiDB-lite"/>
    </source>
</evidence>
<organism evidence="3 4">
    <name type="scientific">Rathayibacter iranicus NCPPB 2253 = VKM Ac-1602</name>
    <dbReference type="NCBI Taxonomy" id="1328868"/>
    <lineage>
        <taxon>Bacteria</taxon>
        <taxon>Bacillati</taxon>
        <taxon>Actinomycetota</taxon>
        <taxon>Actinomycetes</taxon>
        <taxon>Micrococcales</taxon>
        <taxon>Microbacteriaceae</taxon>
        <taxon>Rathayibacter</taxon>
    </lineage>
</organism>
<dbReference type="Gene3D" id="3.30.460.10">
    <property type="entry name" value="Beta Polymerase, domain 2"/>
    <property type="match status" value="1"/>
</dbReference>
<sequence>MERPGWSNKQLRRLGEHIRDGTQPSKDLPAYDEVMLWFNDLATFVQRETRALNWEPLLGTLRPNITSRPKTIDTLRQKLQRDHNTPLPSVQDVAGVRFEAEMSLDEQDAVVHAIAARFEVPPEKIKDLRGDGDAHSGYRAVHLWLNLSGLGRVEVQVRTHLQGMWANVYEAFADIAGREIRYGVIPSDPVLARDVERMQKISTTGIAEMEKRRNGLFKVDLRLDDLEQRRLPVNDLESQHLRALRPSVDEARARIAEDEAEIRRDFADLEATLRQPLSTRAE</sequence>
<feature type="region of interest" description="Disordered" evidence="1">
    <location>
        <begin position="1"/>
        <end position="25"/>
    </location>
</feature>
<proteinExistence type="predicted"/>
<evidence type="ECO:0000313" key="3">
    <source>
        <dbReference type="EMBL" id="PWJ64865.1"/>
    </source>
</evidence>
<protein>
    <submittedName>
        <fullName evidence="3">PpGpp synthetase/RelA/SpoT-type nucleotidyltransferase</fullName>
    </submittedName>
</protein>
<dbReference type="InterPro" id="IPR043519">
    <property type="entry name" value="NT_sf"/>
</dbReference>
<evidence type="ECO:0000313" key="4">
    <source>
        <dbReference type="Proteomes" id="UP000245674"/>
    </source>
</evidence>
<reference evidence="3 4" key="1">
    <citation type="submission" date="2018-03" db="EMBL/GenBank/DDBJ databases">
        <title>Genomic Encyclopedia of Type Strains, Phase III (KMG-III): the genomes of soil and plant-associated and newly described type strains.</title>
        <authorList>
            <person name="Whitman W."/>
        </authorList>
    </citation>
    <scope>NUCLEOTIDE SEQUENCE [LARGE SCALE GENOMIC DNA]</scope>
    <source>
        <strain evidence="3 4">VKM Ac-1602</strain>
    </source>
</reference>
<dbReference type="Pfam" id="PF04607">
    <property type="entry name" value="RelA_SpoT"/>
    <property type="match status" value="1"/>
</dbReference>